<dbReference type="AlphaFoldDB" id="A0A0E9PTK5"/>
<dbReference type="EMBL" id="GBXM01100616">
    <property type="protein sequence ID" value="JAH07961.1"/>
    <property type="molecule type" value="Transcribed_RNA"/>
</dbReference>
<reference evidence="1" key="1">
    <citation type="submission" date="2014-11" db="EMBL/GenBank/DDBJ databases">
        <authorList>
            <person name="Amaro Gonzalez C."/>
        </authorList>
    </citation>
    <scope>NUCLEOTIDE SEQUENCE</scope>
</reference>
<name>A0A0E9PTK5_ANGAN</name>
<evidence type="ECO:0000313" key="1">
    <source>
        <dbReference type="EMBL" id="JAH07961.1"/>
    </source>
</evidence>
<accession>A0A0E9PTK5</accession>
<sequence>MSPHVLFWEFDTTALRLHWAFHSTSLATSDTLC</sequence>
<proteinExistence type="predicted"/>
<protein>
    <submittedName>
        <fullName evidence="1">Uncharacterized protein</fullName>
    </submittedName>
</protein>
<reference evidence="1" key="2">
    <citation type="journal article" date="2015" name="Fish Shellfish Immunol.">
        <title>Early steps in the European eel (Anguilla anguilla)-Vibrio vulnificus interaction in the gills: Role of the RtxA13 toxin.</title>
        <authorList>
            <person name="Callol A."/>
            <person name="Pajuelo D."/>
            <person name="Ebbesson L."/>
            <person name="Teles M."/>
            <person name="MacKenzie S."/>
            <person name="Amaro C."/>
        </authorList>
    </citation>
    <scope>NUCLEOTIDE SEQUENCE</scope>
</reference>
<organism evidence="1">
    <name type="scientific">Anguilla anguilla</name>
    <name type="common">European freshwater eel</name>
    <name type="synonym">Muraena anguilla</name>
    <dbReference type="NCBI Taxonomy" id="7936"/>
    <lineage>
        <taxon>Eukaryota</taxon>
        <taxon>Metazoa</taxon>
        <taxon>Chordata</taxon>
        <taxon>Craniata</taxon>
        <taxon>Vertebrata</taxon>
        <taxon>Euteleostomi</taxon>
        <taxon>Actinopterygii</taxon>
        <taxon>Neopterygii</taxon>
        <taxon>Teleostei</taxon>
        <taxon>Anguilliformes</taxon>
        <taxon>Anguillidae</taxon>
        <taxon>Anguilla</taxon>
    </lineage>
</organism>